<comment type="caution">
    <text evidence="5">The sequence shown here is derived from an EMBL/GenBank/DDBJ whole genome shotgun (WGS) entry which is preliminary data.</text>
</comment>
<dbReference type="PANTHER" id="PTHR48043">
    <property type="entry name" value="EG:EG0003.4 PROTEIN-RELATED"/>
    <property type="match status" value="1"/>
</dbReference>
<proteinExistence type="inferred from homology"/>
<sequence length="415" mass="47117">MLSLFTPVCVLFTVVNGAKILAVWPTPSISHQVVFRPLTEELARRGHEVTVITTDPAFEKGKAPPNLREIDLHDLSYNIRSSRVFDLSTGNREDVAAQLRMLVDLLLEIFIEQLQTDEVKYIIENETFDLLLIEAFMRPALLFSHIYKVPVIQVSSFGGFMDNYERMGAPIHPLVYPICQRQRIHNLSAKEKVTELYNYYVMDAEFQKQEAAENKALRKHFTDMPTLSELTNNIQMLFLNVYPYWDGNRPVPPSVVYIGGIYQKPKKELPKLPYDIIWKWDKDELPGRTDNIRISKWLPQSDLLTIAAGVPLLGIPLLADQWYNAEKYIHLNIGVKIDMDTLNEKDLKAGIYTILDNADRPRPCRVVDGARAPARQWQAPSLAVSQHALVGVPGTEPSTSLALAFVTIIGIVGFY</sequence>
<dbReference type="Proteomes" id="UP000037510">
    <property type="component" value="Unassembled WGS sequence"/>
</dbReference>
<dbReference type="EMBL" id="JTDY01002978">
    <property type="protein sequence ID" value="KOB70382.1"/>
    <property type="molecule type" value="Genomic_DNA"/>
</dbReference>
<keyword evidence="3 5" id="KW-0808">Transferase</keyword>
<accession>A0A0L7L4H8</accession>
<evidence type="ECO:0000313" key="5">
    <source>
        <dbReference type="EMBL" id="KOB70382.1"/>
    </source>
</evidence>
<dbReference type="InterPro" id="IPR002213">
    <property type="entry name" value="UDP_glucos_trans"/>
</dbReference>
<dbReference type="GO" id="GO:0008194">
    <property type="term" value="F:UDP-glycosyltransferase activity"/>
    <property type="evidence" value="ECO:0007669"/>
    <property type="project" value="InterPro"/>
</dbReference>
<protein>
    <submittedName>
        <fullName evidence="5">UDP-glycosyltransferase UGT33F2</fullName>
    </submittedName>
</protein>
<evidence type="ECO:0000256" key="1">
    <source>
        <dbReference type="ARBA" id="ARBA00009995"/>
    </source>
</evidence>
<feature type="non-terminal residue" evidence="5">
    <location>
        <position position="1"/>
    </location>
</feature>
<comment type="similarity">
    <text evidence="1">Belongs to the UDP-glycosyltransferase family.</text>
</comment>
<gene>
    <name evidence="5" type="ORF">OBRU01_05784</name>
</gene>
<dbReference type="Pfam" id="PF00201">
    <property type="entry name" value="UDPGT"/>
    <property type="match status" value="1"/>
</dbReference>
<feature type="signal peptide" evidence="4">
    <location>
        <begin position="1"/>
        <end position="17"/>
    </location>
</feature>
<dbReference type="Gene3D" id="3.40.50.2000">
    <property type="entry name" value="Glycogen Phosphorylase B"/>
    <property type="match status" value="2"/>
</dbReference>
<keyword evidence="4" id="KW-0732">Signal</keyword>
<reference evidence="5 6" key="1">
    <citation type="journal article" date="2015" name="Genome Biol. Evol.">
        <title>The genome of winter moth (Operophtera brumata) provides a genomic perspective on sexual dimorphism and phenology.</title>
        <authorList>
            <person name="Derks M.F."/>
            <person name="Smit S."/>
            <person name="Salis L."/>
            <person name="Schijlen E."/>
            <person name="Bossers A."/>
            <person name="Mateman C."/>
            <person name="Pijl A.S."/>
            <person name="de Ridder D."/>
            <person name="Groenen M.A."/>
            <person name="Visser M.E."/>
            <person name="Megens H.J."/>
        </authorList>
    </citation>
    <scope>NUCLEOTIDE SEQUENCE [LARGE SCALE GENOMIC DNA]</scope>
    <source>
        <strain evidence="5">WM2013NL</strain>
        <tissue evidence="5">Head and thorax</tissue>
    </source>
</reference>
<evidence type="ECO:0000313" key="6">
    <source>
        <dbReference type="Proteomes" id="UP000037510"/>
    </source>
</evidence>
<name>A0A0L7L4H8_OPEBR</name>
<feature type="chain" id="PRO_5005573142" evidence="4">
    <location>
        <begin position="18"/>
        <end position="415"/>
    </location>
</feature>
<keyword evidence="2" id="KW-0328">Glycosyltransferase</keyword>
<dbReference type="InterPro" id="IPR050271">
    <property type="entry name" value="UDP-glycosyltransferase"/>
</dbReference>
<organism evidence="5 6">
    <name type="scientific">Operophtera brumata</name>
    <name type="common">Winter moth</name>
    <name type="synonym">Phalaena brumata</name>
    <dbReference type="NCBI Taxonomy" id="104452"/>
    <lineage>
        <taxon>Eukaryota</taxon>
        <taxon>Metazoa</taxon>
        <taxon>Ecdysozoa</taxon>
        <taxon>Arthropoda</taxon>
        <taxon>Hexapoda</taxon>
        <taxon>Insecta</taxon>
        <taxon>Pterygota</taxon>
        <taxon>Neoptera</taxon>
        <taxon>Endopterygota</taxon>
        <taxon>Lepidoptera</taxon>
        <taxon>Glossata</taxon>
        <taxon>Ditrysia</taxon>
        <taxon>Geometroidea</taxon>
        <taxon>Geometridae</taxon>
        <taxon>Larentiinae</taxon>
        <taxon>Operophtera</taxon>
    </lineage>
</organism>
<feature type="non-terminal residue" evidence="5">
    <location>
        <position position="415"/>
    </location>
</feature>
<dbReference type="AlphaFoldDB" id="A0A0L7L4H8"/>
<dbReference type="CDD" id="cd03784">
    <property type="entry name" value="GT1_Gtf-like"/>
    <property type="match status" value="1"/>
</dbReference>
<evidence type="ECO:0000256" key="4">
    <source>
        <dbReference type="SAM" id="SignalP"/>
    </source>
</evidence>
<dbReference type="SUPFAM" id="SSF53756">
    <property type="entry name" value="UDP-Glycosyltransferase/glycogen phosphorylase"/>
    <property type="match status" value="1"/>
</dbReference>
<dbReference type="PANTHER" id="PTHR48043:SF159">
    <property type="entry name" value="EG:EG0003.4 PROTEIN-RELATED"/>
    <property type="match status" value="1"/>
</dbReference>
<evidence type="ECO:0000256" key="3">
    <source>
        <dbReference type="ARBA" id="ARBA00022679"/>
    </source>
</evidence>
<keyword evidence="6" id="KW-1185">Reference proteome</keyword>
<evidence type="ECO:0000256" key="2">
    <source>
        <dbReference type="ARBA" id="ARBA00022676"/>
    </source>
</evidence>